<evidence type="ECO:0000256" key="1">
    <source>
        <dbReference type="SAM" id="MobiDB-lite"/>
    </source>
</evidence>
<dbReference type="InterPro" id="IPR021264">
    <property type="entry name" value="AFUB_079030/YDR124W-like"/>
</dbReference>
<dbReference type="InterPro" id="IPR047092">
    <property type="entry name" value="AFUB_07903/YDR124W-like_hel"/>
</dbReference>
<accession>A0A6A6WW13</accession>
<proteinExistence type="predicted"/>
<dbReference type="AlphaFoldDB" id="A0A6A6WW13"/>
<feature type="compositionally biased region" description="Polar residues" evidence="1">
    <location>
        <begin position="453"/>
        <end position="470"/>
    </location>
</feature>
<feature type="compositionally biased region" description="Polar residues" evidence="1">
    <location>
        <begin position="399"/>
        <end position="412"/>
    </location>
</feature>
<evidence type="ECO:0000313" key="4">
    <source>
        <dbReference type="Proteomes" id="UP000799757"/>
    </source>
</evidence>
<protein>
    <recommendedName>
        <fullName evidence="2">Subtelomeric hrmA-associated cluster protein AFUB-079030/YDR124W-like helical bundle domain-containing protein</fullName>
    </recommendedName>
</protein>
<dbReference type="Proteomes" id="UP000799757">
    <property type="component" value="Unassembled WGS sequence"/>
</dbReference>
<feature type="compositionally biased region" description="Polar residues" evidence="1">
    <location>
        <begin position="14"/>
        <end position="30"/>
    </location>
</feature>
<dbReference type="EMBL" id="MU002245">
    <property type="protein sequence ID" value="KAF2788123.1"/>
    <property type="molecule type" value="Genomic_DNA"/>
</dbReference>
<feature type="domain" description="Subtelomeric hrmA-associated cluster protein AFUB-079030/YDR124W-like helical bundle" evidence="2">
    <location>
        <begin position="188"/>
        <end position="279"/>
    </location>
</feature>
<feature type="region of interest" description="Disordered" evidence="1">
    <location>
        <begin position="101"/>
        <end position="173"/>
    </location>
</feature>
<feature type="region of interest" description="Disordered" evidence="1">
    <location>
        <begin position="1"/>
        <end position="71"/>
    </location>
</feature>
<dbReference type="PANTHER" id="PTHR36102">
    <property type="entry name" value="CHROMOSOME 10, WHOLE GENOME SHOTGUN SEQUENCE"/>
    <property type="match status" value="1"/>
</dbReference>
<feature type="region of interest" description="Disordered" evidence="1">
    <location>
        <begin position="385"/>
        <end position="415"/>
    </location>
</feature>
<name>A0A6A6WW13_9PLEO</name>
<evidence type="ECO:0000313" key="3">
    <source>
        <dbReference type="EMBL" id="KAF2788123.1"/>
    </source>
</evidence>
<feature type="compositionally biased region" description="Basic residues" evidence="1">
    <location>
        <begin position="138"/>
        <end position="163"/>
    </location>
</feature>
<dbReference type="PANTHER" id="PTHR36102:SF1">
    <property type="entry name" value="YDR124W-LIKE HELICAL BUNDLE DOMAIN-CONTAINING PROTEIN"/>
    <property type="match status" value="1"/>
</dbReference>
<reference evidence="3" key="1">
    <citation type="journal article" date="2020" name="Stud. Mycol.">
        <title>101 Dothideomycetes genomes: a test case for predicting lifestyles and emergence of pathogens.</title>
        <authorList>
            <person name="Haridas S."/>
            <person name="Albert R."/>
            <person name="Binder M."/>
            <person name="Bloem J."/>
            <person name="Labutti K."/>
            <person name="Salamov A."/>
            <person name="Andreopoulos B."/>
            <person name="Baker S."/>
            <person name="Barry K."/>
            <person name="Bills G."/>
            <person name="Bluhm B."/>
            <person name="Cannon C."/>
            <person name="Castanera R."/>
            <person name="Culley D."/>
            <person name="Daum C."/>
            <person name="Ezra D."/>
            <person name="Gonzalez J."/>
            <person name="Henrissat B."/>
            <person name="Kuo A."/>
            <person name="Liang C."/>
            <person name="Lipzen A."/>
            <person name="Lutzoni F."/>
            <person name="Magnuson J."/>
            <person name="Mondo S."/>
            <person name="Nolan M."/>
            <person name="Ohm R."/>
            <person name="Pangilinan J."/>
            <person name="Park H.-J."/>
            <person name="Ramirez L."/>
            <person name="Alfaro M."/>
            <person name="Sun H."/>
            <person name="Tritt A."/>
            <person name="Yoshinaga Y."/>
            <person name="Zwiers L.-H."/>
            <person name="Turgeon B."/>
            <person name="Goodwin S."/>
            <person name="Spatafora J."/>
            <person name="Crous P."/>
            <person name="Grigoriev I."/>
        </authorList>
    </citation>
    <scope>NUCLEOTIDE SEQUENCE</scope>
    <source>
        <strain evidence="3">CBS 109.77</strain>
    </source>
</reference>
<gene>
    <name evidence="3" type="ORF">K505DRAFT_342363</name>
</gene>
<dbReference type="Pfam" id="PF11001">
    <property type="entry name" value="AFUB_07903_YDR124W_hel"/>
    <property type="match status" value="1"/>
</dbReference>
<evidence type="ECO:0000259" key="2">
    <source>
        <dbReference type="Pfam" id="PF11001"/>
    </source>
</evidence>
<dbReference type="OrthoDB" id="5338458at2759"/>
<keyword evidence="4" id="KW-1185">Reference proteome</keyword>
<feature type="region of interest" description="Disordered" evidence="1">
    <location>
        <begin position="453"/>
        <end position="496"/>
    </location>
</feature>
<sequence>MARANADDDAQAASKTANSTSQSGQQNVANSGHVEQPVLACTRREPLPAPSPHDNALASEPNSDQDAVRPVGYFTRLKEENSVLQPVYLVPGRENYLSFEAPPRSAQLAPGGRKGKRARHDDASPTEEPKSSTDANRVKRKAVPRTRSAPKPKSQRRSRVKGRFHAEEDNDNSVSVSTVSTHDLYLGDCEGMAFFYQTRCHEVNQTFLKQVVTRWLLALDRHRKRRYSSYTKKLPTEMPEGSTPPWWPRDIPYIEPSHLAEKYLLPFAVDLLLIHRRSDKLKRDMYPSWMLELKKHVDYVISTSSANIFSTSKDPAYMEAMKVLTVKVMHDLFQAAQSHEDHLAQYTLYEEMGNEDNGNGKYFTWSPISRPPKTISKPAATLNTEVSGDETEVDESPMPLSQSQTPSIQSAQPPVLRTPTTPLIAITAAPSQQPEAYHPMLLSHSPRISSPHRTFPPQTLPQTPSASFDQSMHGFLPTGEPRRNSEPHGLAFNEPPNSYNHATYDAFELHTTNRELCAFRNQVHPPFIPVSEAQLNGYPMPTLFQNIPTTMSTAASIYSAQPRYTNLYMQNPSGISYPLAHGYSLNIPPETPMESKPTMDNCNTSFASLCSDVDMTPVEAHGLPYVPNVQQSLHNLAYCNCQGRFCMCGAGQAPPRIYSPRPSNL</sequence>
<feature type="compositionally biased region" description="Basic and acidic residues" evidence="1">
    <location>
        <begin position="119"/>
        <end position="131"/>
    </location>
</feature>
<organism evidence="3 4">
    <name type="scientific">Melanomma pulvis-pyrius CBS 109.77</name>
    <dbReference type="NCBI Taxonomy" id="1314802"/>
    <lineage>
        <taxon>Eukaryota</taxon>
        <taxon>Fungi</taxon>
        <taxon>Dikarya</taxon>
        <taxon>Ascomycota</taxon>
        <taxon>Pezizomycotina</taxon>
        <taxon>Dothideomycetes</taxon>
        <taxon>Pleosporomycetidae</taxon>
        <taxon>Pleosporales</taxon>
        <taxon>Melanommataceae</taxon>
        <taxon>Melanomma</taxon>
    </lineage>
</organism>